<gene>
    <name evidence="8" type="ORF">GCM10011613_16170</name>
</gene>
<dbReference type="InterPro" id="IPR051791">
    <property type="entry name" value="Pra-immunoreactive"/>
</dbReference>
<dbReference type="PANTHER" id="PTHR36115">
    <property type="entry name" value="PROLINE-RICH ANTIGEN HOMOLOG-RELATED"/>
    <property type="match status" value="1"/>
</dbReference>
<dbReference type="InterPro" id="IPR010432">
    <property type="entry name" value="RDD"/>
</dbReference>
<evidence type="ECO:0000256" key="4">
    <source>
        <dbReference type="ARBA" id="ARBA00022989"/>
    </source>
</evidence>
<comment type="caution">
    <text evidence="8">The sequence shown here is derived from an EMBL/GenBank/DDBJ whole genome shotgun (WGS) entry which is preliminary data.</text>
</comment>
<keyword evidence="2" id="KW-1003">Cell membrane</keyword>
<proteinExistence type="predicted"/>
<feature type="transmembrane region" description="Helical" evidence="6">
    <location>
        <begin position="121"/>
        <end position="146"/>
    </location>
</feature>
<dbReference type="EMBL" id="BMYZ01000001">
    <property type="protein sequence ID" value="GGY72010.1"/>
    <property type="molecule type" value="Genomic_DNA"/>
</dbReference>
<feature type="transmembrane region" description="Helical" evidence="6">
    <location>
        <begin position="30"/>
        <end position="49"/>
    </location>
</feature>
<keyword evidence="9" id="KW-1185">Reference proteome</keyword>
<comment type="subcellular location">
    <subcellularLocation>
        <location evidence="1">Cell membrane</location>
        <topology evidence="1">Multi-pass membrane protein</topology>
    </subcellularLocation>
</comment>
<keyword evidence="5 6" id="KW-0472">Membrane</keyword>
<feature type="transmembrane region" description="Helical" evidence="6">
    <location>
        <begin position="69"/>
        <end position="88"/>
    </location>
</feature>
<evidence type="ECO:0000256" key="2">
    <source>
        <dbReference type="ARBA" id="ARBA00022475"/>
    </source>
</evidence>
<sequence>MNDNNQLPQSSESNEEIKESGALASRWDRLGAAIIDAIIGMCVMLPLMYFSGGLEGISKGIEQPIEYKLIMNIVGIIVFVMLHGALLATKGQTIGKKIIGIKIVDLNGDLPKIQTHLLKRYAVYFILGLIPTVGAFLSFLNILFIFGKEKRCVHDYIAGTKVVNS</sequence>
<evidence type="ECO:0000259" key="7">
    <source>
        <dbReference type="Pfam" id="PF06271"/>
    </source>
</evidence>
<accession>A0ABQ3AZU6</accession>
<evidence type="ECO:0000256" key="1">
    <source>
        <dbReference type="ARBA" id="ARBA00004651"/>
    </source>
</evidence>
<protein>
    <recommendedName>
        <fullName evidence="7">RDD domain-containing protein</fullName>
    </recommendedName>
</protein>
<evidence type="ECO:0000256" key="3">
    <source>
        <dbReference type="ARBA" id="ARBA00022692"/>
    </source>
</evidence>
<reference evidence="9" key="1">
    <citation type="journal article" date="2019" name="Int. J. Syst. Evol. Microbiol.">
        <title>The Global Catalogue of Microorganisms (GCM) 10K type strain sequencing project: providing services to taxonomists for standard genome sequencing and annotation.</title>
        <authorList>
            <consortium name="The Broad Institute Genomics Platform"/>
            <consortium name="The Broad Institute Genome Sequencing Center for Infectious Disease"/>
            <person name="Wu L."/>
            <person name="Ma J."/>
        </authorList>
    </citation>
    <scope>NUCLEOTIDE SEQUENCE [LARGE SCALE GENOMIC DNA]</scope>
    <source>
        <strain evidence="9">KCTC 32239</strain>
    </source>
</reference>
<evidence type="ECO:0000256" key="5">
    <source>
        <dbReference type="ARBA" id="ARBA00023136"/>
    </source>
</evidence>
<dbReference type="Pfam" id="PF06271">
    <property type="entry name" value="RDD"/>
    <property type="match status" value="1"/>
</dbReference>
<organism evidence="8 9">
    <name type="scientific">Cellvibrio zantedeschiae</name>
    <dbReference type="NCBI Taxonomy" id="1237077"/>
    <lineage>
        <taxon>Bacteria</taxon>
        <taxon>Pseudomonadati</taxon>
        <taxon>Pseudomonadota</taxon>
        <taxon>Gammaproteobacteria</taxon>
        <taxon>Cellvibrionales</taxon>
        <taxon>Cellvibrionaceae</taxon>
        <taxon>Cellvibrio</taxon>
    </lineage>
</organism>
<evidence type="ECO:0000256" key="6">
    <source>
        <dbReference type="SAM" id="Phobius"/>
    </source>
</evidence>
<evidence type="ECO:0000313" key="8">
    <source>
        <dbReference type="EMBL" id="GGY72010.1"/>
    </source>
</evidence>
<keyword evidence="4 6" id="KW-1133">Transmembrane helix</keyword>
<dbReference type="Proteomes" id="UP000619761">
    <property type="component" value="Unassembled WGS sequence"/>
</dbReference>
<name>A0ABQ3AZU6_9GAMM</name>
<evidence type="ECO:0000313" key="9">
    <source>
        <dbReference type="Proteomes" id="UP000619761"/>
    </source>
</evidence>
<keyword evidence="3 6" id="KW-0812">Transmembrane</keyword>
<dbReference type="RefSeq" id="WP_189417398.1">
    <property type="nucleotide sequence ID" value="NZ_BMYZ01000001.1"/>
</dbReference>
<dbReference type="PANTHER" id="PTHR36115:SF4">
    <property type="entry name" value="MEMBRANE PROTEIN"/>
    <property type="match status" value="1"/>
</dbReference>
<feature type="domain" description="RDD" evidence="7">
    <location>
        <begin position="24"/>
        <end position="159"/>
    </location>
</feature>